<proteinExistence type="predicted"/>
<dbReference type="Gramene" id="OPUNC01G05300.1">
    <property type="protein sequence ID" value="OPUNC01G05300.1"/>
    <property type="gene ID" value="OPUNC01G05300"/>
</dbReference>
<name>A0A0E0JEZ2_ORYPU</name>
<dbReference type="InterPro" id="IPR045501">
    <property type="entry name" value="DUF6490"/>
</dbReference>
<evidence type="ECO:0000313" key="3">
    <source>
        <dbReference type="EnsemblPlants" id="OPUNC01G05300.1"/>
    </source>
</evidence>
<dbReference type="HOGENOM" id="CLU_094006_0_0_1"/>
<dbReference type="AlphaFoldDB" id="A0A0E0JEZ2"/>
<keyword evidence="2" id="KW-1133">Transmembrane helix</keyword>
<dbReference type="eggNOG" id="ENOG502R1VQ">
    <property type="taxonomic scope" value="Eukaryota"/>
</dbReference>
<accession>A0A0E0JEZ2</accession>
<feature type="transmembrane region" description="Helical" evidence="2">
    <location>
        <begin position="208"/>
        <end position="229"/>
    </location>
</feature>
<keyword evidence="2" id="KW-0812">Transmembrane</keyword>
<evidence type="ECO:0000256" key="2">
    <source>
        <dbReference type="SAM" id="Phobius"/>
    </source>
</evidence>
<sequence>MGVERDAASASGRALDHAAALFRCAFRAIAEALASLYEARTLASSSRATNNHLTSQTAAAAVEAEHKFSRSGDHSSAFSPPPFMEASTAQGPSVAPVPWQRLGQVQPRQRDGRWRARCALQLVVFAVVTAGFAAAACRARHRPRDIAFLAVTYWLIALLLCLVEKLEALRLDASRETELRRVRLAMWAVAVALGNMVAWRVSDAMPFLALKLGVWGVTLVILSFAYYFVFRSKAGECRDEEHGHAQADAGSSRPPEEKV</sequence>
<feature type="transmembrane region" description="Helical" evidence="2">
    <location>
        <begin position="146"/>
        <end position="163"/>
    </location>
</feature>
<reference evidence="3" key="1">
    <citation type="submission" date="2015-04" db="UniProtKB">
        <authorList>
            <consortium name="EnsemblPlants"/>
        </authorList>
    </citation>
    <scope>IDENTIFICATION</scope>
</reference>
<dbReference type="OMA" id="LAVTYWL"/>
<organism evidence="3">
    <name type="scientific">Oryza punctata</name>
    <name type="common">Red rice</name>
    <dbReference type="NCBI Taxonomy" id="4537"/>
    <lineage>
        <taxon>Eukaryota</taxon>
        <taxon>Viridiplantae</taxon>
        <taxon>Streptophyta</taxon>
        <taxon>Embryophyta</taxon>
        <taxon>Tracheophyta</taxon>
        <taxon>Spermatophyta</taxon>
        <taxon>Magnoliopsida</taxon>
        <taxon>Liliopsida</taxon>
        <taxon>Poales</taxon>
        <taxon>Poaceae</taxon>
        <taxon>BOP clade</taxon>
        <taxon>Oryzoideae</taxon>
        <taxon>Oryzeae</taxon>
        <taxon>Oryzinae</taxon>
        <taxon>Oryza</taxon>
    </lineage>
</organism>
<evidence type="ECO:0000313" key="4">
    <source>
        <dbReference type="Proteomes" id="UP000026962"/>
    </source>
</evidence>
<feature type="region of interest" description="Disordered" evidence="1">
    <location>
        <begin position="71"/>
        <end position="92"/>
    </location>
</feature>
<dbReference type="EnsemblPlants" id="OPUNC01G05300.1">
    <property type="protein sequence ID" value="OPUNC01G05300.1"/>
    <property type="gene ID" value="OPUNC01G05300"/>
</dbReference>
<protein>
    <submittedName>
        <fullName evidence="3">Uncharacterized protein</fullName>
    </submittedName>
</protein>
<dbReference type="PANTHER" id="PTHR46610">
    <property type="entry name" value="OS05G0181300 PROTEIN"/>
    <property type="match status" value="1"/>
</dbReference>
<keyword evidence="4" id="KW-1185">Reference proteome</keyword>
<dbReference type="Proteomes" id="UP000026962">
    <property type="component" value="Chromosome 1"/>
</dbReference>
<keyword evidence="2" id="KW-0472">Membrane</keyword>
<feature type="transmembrane region" description="Helical" evidence="2">
    <location>
        <begin position="118"/>
        <end position="134"/>
    </location>
</feature>
<reference evidence="3" key="2">
    <citation type="submission" date="2018-05" db="EMBL/GenBank/DDBJ databases">
        <title>OpunRS2 (Oryza punctata Reference Sequence Version 2).</title>
        <authorList>
            <person name="Zhang J."/>
            <person name="Kudrna D."/>
            <person name="Lee S."/>
            <person name="Talag J."/>
            <person name="Welchert J."/>
            <person name="Wing R.A."/>
        </authorList>
    </citation>
    <scope>NUCLEOTIDE SEQUENCE [LARGE SCALE GENOMIC DNA]</scope>
</reference>
<evidence type="ECO:0000256" key="1">
    <source>
        <dbReference type="SAM" id="MobiDB-lite"/>
    </source>
</evidence>
<feature type="transmembrane region" description="Helical" evidence="2">
    <location>
        <begin position="184"/>
        <end position="202"/>
    </location>
</feature>
<dbReference type="PANTHER" id="PTHR46610:SF18">
    <property type="entry name" value="OS01G0183850 PROTEIN"/>
    <property type="match status" value="1"/>
</dbReference>